<evidence type="ECO:0000313" key="3">
    <source>
        <dbReference type="Proteomes" id="UP000192042"/>
    </source>
</evidence>
<dbReference type="InterPro" id="IPR013321">
    <property type="entry name" value="Arc_rbn_hlx_hlx"/>
</dbReference>
<gene>
    <name evidence="2" type="ORF">NSJP_0999</name>
</gene>
<dbReference type="GO" id="GO:0006355">
    <property type="term" value="P:regulation of DNA-templated transcription"/>
    <property type="evidence" value="ECO:0007669"/>
    <property type="project" value="InterPro"/>
</dbReference>
<sequence>MATLTIKNIPEPLVKRLKQQAAAHRRSLNFQVISYLEQMTHSIPIDADALLARARALRRTPKGMKLTDRILDELKVAGRS</sequence>
<reference evidence="2 3" key="1">
    <citation type="submission" date="2017-03" db="EMBL/GenBank/DDBJ databases">
        <authorList>
            <person name="Afonso C.L."/>
            <person name="Miller P.J."/>
            <person name="Scott M.A."/>
            <person name="Spackman E."/>
            <person name="Goraichik I."/>
            <person name="Dimitrov K.M."/>
            <person name="Suarez D.L."/>
            <person name="Swayne D.E."/>
        </authorList>
    </citation>
    <scope>NUCLEOTIDE SEQUENCE [LARGE SCALE GENOMIC DNA]</scope>
    <source>
        <strain evidence="2">Genome sequencing of Nitrospira japonica strain NJ11</strain>
    </source>
</reference>
<dbReference type="EMBL" id="LT828648">
    <property type="protein sequence ID" value="SLM47171.1"/>
    <property type="molecule type" value="Genomic_DNA"/>
</dbReference>
<dbReference type="SUPFAM" id="SSF47598">
    <property type="entry name" value="Ribbon-helix-helix"/>
    <property type="match status" value="1"/>
</dbReference>
<dbReference type="Pfam" id="PF22513">
    <property type="entry name" value="FitA-like_RHH"/>
    <property type="match status" value="1"/>
</dbReference>
<organism evidence="2 3">
    <name type="scientific">Nitrospira japonica</name>
    <dbReference type="NCBI Taxonomy" id="1325564"/>
    <lineage>
        <taxon>Bacteria</taxon>
        <taxon>Pseudomonadati</taxon>
        <taxon>Nitrospirota</taxon>
        <taxon>Nitrospiria</taxon>
        <taxon>Nitrospirales</taxon>
        <taxon>Nitrospiraceae</taxon>
        <taxon>Nitrospira</taxon>
    </lineage>
</organism>
<feature type="domain" description="Antitoxin FitA-like ribbon-helix-helix" evidence="1">
    <location>
        <begin position="2"/>
        <end position="38"/>
    </location>
</feature>
<accession>A0A1W1I2H1</accession>
<evidence type="ECO:0000259" key="1">
    <source>
        <dbReference type="Pfam" id="PF22513"/>
    </source>
</evidence>
<dbReference type="Gene3D" id="1.10.1220.10">
    <property type="entry name" value="Met repressor-like"/>
    <property type="match status" value="1"/>
</dbReference>
<protein>
    <recommendedName>
        <fullName evidence="1">Antitoxin FitA-like ribbon-helix-helix domain-containing protein</fullName>
    </recommendedName>
</protein>
<proteinExistence type="predicted"/>
<dbReference type="Proteomes" id="UP000192042">
    <property type="component" value="Chromosome I"/>
</dbReference>
<evidence type="ECO:0000313" key="2">
    <source>
        <dbReference type="EMBL" id="SLM47171.1"/>
    </source>
</evidence>
<dbReference type="KEGG" id="nja:NSJP_0999"/>
<dbReference type="InterPro" id="IPR053853">
    <property type="entry name" value="FitA-like_RHH"/>
</dbReference>
<dbReference type="RefSeq" id="WP_080885748.1">
    <property type="nucleotide sequence ID" value="NZ_LT828648.1"/>
</dbReference>
<dbReference type="STRING" id="1325564.NSJP_0999"/>
<keyword evidence="3" id="KW-1185">Reference proteome</keyword>
<name>A0A1W1I2H1_9BACT</name>
<dbReference type="InterPro" id="IPR010985">
    <property type="entry name" value="Ribbon_hlx_hlx"/>
</dbReference>
<dbReference type="OrthoDB" id="2389872at2"/>
<dbReference type="AlphaFoldDB" id="A0A1W1I2H1"/>